<dbReference type="SUPFAM" id="SSF49842">
    <property type="entry name" value="TNF-like"/>
    <property type="match status" value="1"/>
</dbReference>
<keyword evidence="2 4" id="KW-0689">Ribosomal protein</keyword>
<sequence>MVNMPKERRTFCKGKKCQKHTVHKITQYKAGKASKYAQGARRYNDKQKGFGGQTKPVFHKKAKTTKKITLRMECKECKTKKQLPMKRTKHFELADVISSGNEIPNASATDYAKCFQDLLDCDLKTSKGAHRKLKIFDDGTIRLDLAIEIDFLRTSWVAKFAFELNPVSVEQIDVLESKLRDQQDALERLEKEVKHLRADQEPIFIQLKASRKHETTSNLCWDKQESVSFIVNKGSGEIKITRSGVYSIHGTWIYCPIDDDGRMMLLKNKECILTVDILDSLNYVERLEKGDVLEVTWTCDFKGVLNVCIVRLGS</sequence>
<keyword evidence="5" id="KW-0175">Coiled coil</keyword>
<comment type="similarity">
    <text evidence="1 4">Belongs to the eukaryotic ribosomal protein eL42 family.</text>
</comment>
<dbReference type="STRING" id="29920.A0A329T025"/>
<evidence type="ECO:0000256" key="4">
    <source>
        <dbReference type="RuleBase" id="RU000666"/>
    </source>
</evidence>
<evidence type="ECO:0000256" key="5">
    <source>
        <dbReference type="SAM" id="Coils"/>
    </source>
</evidence>
<gene>
    <name evidence="6" type="ORF">PC110_g2561</name>
</gene>
<dbReference type="FunFam" id="3.10.450.80:FF:000001">
    <property type="entry name" value="60S ribosomal protein L44"/>
    <property type="match status" value="1"/>
</dbReference>
<dbReference type="InterPro" id="IPR008983">
    <property type="entry name" value="Tumour_necrosis_fac-like_dom"/>
</dbReference>
<feature type="coiled-coil region" evidence="5">
    <location>
        <begin position="172"/>
        <end position="199"/>
    </location>
</feature>
<dbReference type="PROSITE" id="PS01172">
    <property type="entry name" value="RIBOSOMAL_L44E"/>
    <property type="match status" value="1"/>
</dbReference>
<protein>
    <recommendedName>
        <fullName evidence="8">60S ribosomal protein L44</fullName>
    </recommendedName>
</protein>
<keyword evidence="3 4" id="KW-0687">Ribonucleoprotein</keyword>
<dbReference type="GO" id="GO:0006412">
    <property type="term" value="P:translation"/>
    <property type="evidence" value="ECO:0007669"/>
    <property type="project" value="InterPro"/>
</dbReference>
<name>A0A329T025_9STRA</name>
<dbReference type="Pfam" id="PF00935">
    <property type="entry name" value="Ribosomal_L44"/>
    <property type="match status" value="1"/>
</dbReference>
<reference evidence="6 7" key="1">
    <citation type="submission" date="2018-01" db="EMBL/GenBank/DDBJ databases">
        <title>Draft genome of the strawberry crown rot pathogen Phytophthora cactorum.</title>
        <authorList>
            <person name="Armitage A.D."/>
            <person name="Lysoe E."/>
            <person name="Nellist C.F."/>
            <person name="Harrison R.J."/>
            <person name="Brurberg M.B."/>
        </authorList>
    </citation>
    <scope>NUCLEOTIDE SEQUENCE [LARGE SCALE GENOMIC DNA]</scope>
    <source>
        <strain evidence="6 7">10300</strain>
    </source>
</reference>
<dbReference type="SUPFAM" id="SSF57829">
    <property type="entry name" value="Zn-binding ribosomal proteins"/>
    <property type="match status" value="1"/>
</dbReference>
<dbReference type="InterPro" id="IPR000552">
    <property type="entry name" value="Ribosomal_eL44"/>
</dbReference>
<accession>A0A329T025</accession>
<dbReference type="PANTHER" id="PTHR10369">
    <property type="entry name" value="60S RIBOSOMAL PROTEIN L36A/L44"/>
    <property type="match status" value="1"/>
</dbReference>
<dbReference type="GO" id="GO:0005840">
    <property type="term" value="C:ribosome"/>
    <property type="evidence" value="ECO:0007669"/>
    <property type="project" value="UniProtKB-KW"/>
</dbReference>
<dbReference type="InterPro" id="IPR053708">
    <property type="entry name" value="Ribosomal_LSU_eL42"/>
</dbReference>
<evidence type="ECO:0008006" key="8">
    <source>
        <dbReference type="Google" id="ProtNLM"/>
    </source>
</evidence>
<dbReference type="Proteomes" id="UP000251314">
    <property type="component" value="Unassembled WGS sequence"/>
</dbReference>
<dbReference type="EMBL" id="MJFZ01000034">
    <property type="protein sequence ID" value="RAW41242.1"/>
    <property type="molecule type" value="Genomic_DNA"/>
</dbReference>
<dbReference type="VEuPathDB" id="FungiDB:PC110_g2561"/>
<evidence type="ECO:0000313" key="6">
    <source>
        <dbReference type="EMBL" id="RAW41242.1"/>
    </source>
</evidence>
<evidence type="ECO:0000256" key="1">
    <source>
        <dbReference type="ARBA" id="ARBA00009364"/>
    </source>
</evidence>
<dbReference type="Gene3D" id="3.10.450.80">
    <property type="match status" value="1"/>
</dbReference>
<evidence type="ECO:0000256" key="2">
    <source>
        <dbReference type="ARBA" id="ARBA00022980"/>
    </source>
</evidence>
<dbReference type="AlphaFoldDB" id="A0A329T025"/>
<dbReference type="InterPro" id="IPR011332">
    <property type="entry name" value="Ribosomal_zn-bd"/>
</dbReference>
<evidence type="ECO:0000256" key="3">
    <source>
        <dbReference type="ARBA" id="ARBA00023274"/>
    </source>
</evidence>
<dbReference type="GO" id="GO:1990904">
    <property type="term" value="C:ribonucleoprotein complex"/>
    <property type="evidence" value="ECO:0007669"/>
    <property type="project" value="UniProtKB-KW"/>
</dbReference>
<proteinExistence type="inferred from homology"/>
<evidence type="ECO:0000313" key="7">
    <source>
        <dbReference type="Proteomes" id="UP000251314"/>
    </source>
</evidence>
<organism evidence="6 7">
    <name type="scientific">Phytophthora cactorum</name>
    <dbReference type="NCBI Taxonomy" id="29920"/>
    <lineage>
        <taxon>Eukaryota</taxon>
        <taxon>Sar</taxon>
        <taxon>Stramenopiles</taxon>
        <taxon>Oomycota</taxon>
        <taxon>Peronosporomycetes</taxon>
        <taxon>Peronosporales</taxon>
        <taxon>Peronosporaceae</taxon>
        <taxon>Phytophthora</taxon>
    </lineage>
</organism>
<comment type="caution">
    <text evidence="6">The sequence shown here is derived from an EMBL/GenBank/DDBJ whole genome shotgun (WGS) entry which is preliminary data.</text>
</comment>
<dbReference type="GO" id="GO:0003735">
    <property type="term" value="F:structural constituent of ribosome"/>
    <property type="evidence" value="ECO:0007669"/>
    <property type="project" value="InterPro"/>
</dbReference>
<keyword evidence="7" id="KW-1185">Reference proteome</keyword>
<dbReference type="OrthoDB" id="2967263at2759"/>